<dbReference type="SMART" id="SM00388">
    <property type="entry name" value="HisKA"/>
    <property type="match status" value="1"/>
</dbReference>
<proteinExistence type="predicted"/>
<feature type="domain" description="Histidine kinase" evidence="7">
    <location>
        <begin position="340"/>
        <end position="552"/>
    </location>
</feature>
<accession>A0A399CTS2</accession>
<evidence type="ECO:0000256" key="1">
    <source>
        <dbReference type="ARBA" id="ARBA00000085"/>
    </source>
</evidence>
<dbReference type="InterPro" id="IPR003594">
    <property type="entry name" value="HATPase_dom"/>
</dbReference>
<dbReference type="InterPro" id="IPR035965">
    <property type="entry name" value="PAS-like_dom_sf"/>
</dbReference>
<evidence type="ECO:0000313" key="10">
    <source>
        <dbReference type="EMBL" id="RIH62746.1"/>
    </source>
</evidence>
<dbReference type="InterPro" id="IPR000014">
    <property type="entry name" value="PAS"/>
</dbReference>
<dbReference type="Pfam" id="PF13426">
    <property type="entry name" value="PAS_9"/>
    <property type="match status" value="1"/>
</dbReference>
<comment type="catalytic activity">
    <reaction evidence="1">
        <text>ATP + protein L-histidine = ADP + protein N-phospho-L-histidine.</text>
        <dbReference type="EC" id="2.7.13.3"/>
    </reaction>
</comment>
<evidence type="ECO:0000256" key="4">
    <source>
        <dbReference type="ARBA" id="ARBA00022679"/>
    </source>
</evidence>
<evidence type="ECO:0000259" key="7">
    <source>
        <dbReference type="PROSITE" id="PS50109"/>
    </source>
</evidence>
<keyword evidence="3" id="KW-0597">Phosphoprotein</keyword>
<keyword evidence="5" id="KW-0418">Kinase</keyword>
<dbReference type="Pfam" id="PF02518">
    <property type="entry name" value="HATPase_c"/>
    <property type="match status" value="1"/>
</dbReference>
<dbReference type="InterPro" id="IPR004358">
    <property type="entry name" value="Sig_transdc_His_kin-like_C"/>
</dbReference>
<dbReference type="CDD" id="cd00130">
    <property type="entry name" value="PAS"/>
    <property type="match status" value="2"/>
</dbReference>
<dbReference type="PANTHER" id="PTHR43304">
    <property type="entry name" value="PHYTOCHROME-LIKE PROTEIN CPH1"/>
    <property type="match status" value="1"/>
</dbReference>
<feature type="domain" description="PAS" evidence="8">
    <location>
        <begin position="4"/>
        <end position="79"/>
    </location>
</feature>
<dbReference type="InterPro" id="IPR013655">
    <property type="entry name" value="PAS_fold_3"/>
</dbReference>
<evidence type="ECO:0000259" key="9">
    <source>
        <dbReference type="PROSITE" id="PS50113"/>
    </source>
</evidence>
<dbReference type="InterPro" id="IPR036097">
    <property type="entry name" value="HisK_dim/P_sf"/>
</dbReference>
<organism evidence="10 11">
    <name type="scientific">Mariniphaga sediminis</name>
    <dbReference type="NCBI Taxonomy" id="1628158"/>
    <lineage>
        <taxon>Bacteria</taxon>
        <taxon>Pseudomonadati</taxon>
        <taxon>Bacteroidota</taxon>
        <taxon>Bacteroidia</taxon>
        <taxon>Marinilabiliales</taxon>
        <taxon>Prolixibacteraceae</taxon>
        <taxon>Mariniphaga</taxon>
    </lineage>
</organism>
<dbReference type="CDD" id="cd00082">
    <property type="entry name" value="HisKA"/>
    <property type="match status" value="1"/>
</dbReference>
<dbReference type="EMBL" id="QWET01000042">
    <property type="protein sequence ID" value="RIH62746.1"/>
    <property type="molecule type" value="Genomic_DNA"/>
</dbReference>
<keyword evidence="11" id="KW-1185">Reference proteome</keyword>
<dbReference type="SUPFAM" id="SSF55785">
    <property type="entry name" value="PYP-like sensor domain (PAS domain)"/>
    <property type="match status" value="2"/>
</dbReference>
<protein>
    <recommendedName>
        <fullName evidence="2">histidine kinase</fullName>
        <ecNumber evidence="2">2.7.13.3</ecNumber>
    </recommendedName>
</protein>
<dbReference type="Gene3D" id="3.30.450.20">
    <property type="entry name" value="PAS domain"/>
    <property type="match status" value="2"/>
</dbReference>
<dbReference type="Gene3D" id="1.10.287.130">
    <property type="match status" value="1"/>
</dbReference>
<dbReference type="Gene3D" id="3.30.565.10">
    <property type="entry name" value="Histidine kinase-like ATPase, C-terminal domain"/>
    <property type="match status" value="1"/>
</dbReference>
<evidence type="ECO:0000256" key="3">
    <source>
        <dbReference type="ARBA" id="ARBA00022553"/>
    </source>
</evidence>
<dbReference type="PROSITE" id="PS50109">
    <property type="entry name" value="HIS_KIN"/>
    <property type="match status" value="1"/>
</dbReference>
<evidence type="ECO:0000256" key="2">
    <source>
        <dbReference type="ARBA" id="ARBA00012438"/>
    </source>
</evidence>
<dbReference type="InterPro" id="IPR000700">
    <property type="entry name" value="PAS-assoc_C"/>
</dbReference>
<dbReference type="Proteomes" id="UP000266441">
    <property type="component" value="Unassembled WGS sequence"/>
</dbReference>
<evidence type="ECO:0000259" key="8">
    <source>
        <dbReference type="PROSITE" id="PS50112"/>
    </source>
</evidence>
<dbReference type="PROSITE" id="PS50113">
    <property type="entry name" value="PAC"/>
    <property type="match status" value="2"/>
</dbReference>
<feature type="coiled-coil region" evidence="6">
    <location>
        <begin position="258"/>
        <end position="289"/>
    </location>
</feature>
<dbReference type="InterPro" id="IPR005467">
    <property type="entry name" value="His_kinase_dom"/>
</dbReference>
<evidence type="ECO:0000256" key="6">
    <source>
        <dbReference type="SAM" id="Coils"/>
    </source>
</evidence>
<comment type="caution">
    <text evidence="10">The sequence shown here is derived from an EMBL/GenBank/DDBJ whole genome shotgun (WGS) entry which is preliminary data.</text>
</comment>
<dbReference type="InterPro" id="IPR003661">
    <property type="entry name" value="HisK_dim/P_dom"/>
</dbReference>
<feature type="domain" description="PAC" evidence="9">
    <location>
        <begin position="214"/>
        <end position="267"/>
    </location>
</feature>
<reference evidence="10 11" key="1">
    <citation type="journal article" date="2015" name="Int. J. Syst. Evol. Microbiol.">
        <title>Mariniphaga sediminis sp. nov., isolated from coastal sediment.</title>
        <authorList>
            <person name="Wang F.Q."/>
            <person name="Shen Q.Y."/>
            <person name="Chen G.J."/>
            <person name="Du Z.J."/>
        </authorList>
    </citation>
    <scope>NUCLEOTIDE SEQUENCE [LARGE SCALE GENOMIC DNA]</scope>
    <source>
        <strain evidence="10 11">SY21</strain>
    </source>
</reference>
<gene>
    <name evidence="10" type="ORF">D1164_23295</name>
</gene>
<evidence type="ECO:0000313" key="11">
    <source>
        <dbReference type="Proteomes" id="UP000266441"/>
    </source>
</evidence>
<dbReference type="SMART" id="SM00387">
    <property type="entry name" value="HATPase_c"/>
    <property type="match status" value="1"/>
</dbReference>
<dbReference type="NCBIfam" id="TIGR00229">
    <property type="entry name" value="sensory_box"/>
    <property type="match status" value="2"/>
</dbReference>
<keyword evidence="6" id="KW-0175">Coiled coil</keyword>
<dbReference type="SMART" id="SM00086">
    <property type="entry name" value="PAC"/>
    <property type="match status" value="2"/>
</dbReference>
<sequence length="552" mass="62787">MTSEFTTIKTLFENAPVGIILTTISGEVISMNDQMYKMFGYSSIDEMKRYVKNVAEDVYANPEDRESLLSSVKNNQTDKLFFIQGKTKDKNIIDCEVFVNKYTDKDTNEEYLIGIVEDVTKQKKTEELLRQSNERYKSIITVSNTGAWEYKNDSDYLWCSPEYFTMLGYNPNDFIKEGRVNLKEVWINLLHPEDREKADNTFADYLKKGSAGMYENYFRMKHINGSWIWIWSRGQTLRKPNGTLTDLTVGTHIDITSQKEAEKKLIDYKNNLEIMVQQRTNELELVNKELGITNKELSSKSDIIKKQNEKLTTTIHNLKETQLKLVQAEKMASLGILTAGVAHEINNPLNYVMGAFVGLNQYFEEYESSDKEKTDFLLNSLKIGVERISNIVVGLNQFSRSKESVDEDCDIHTIIDNCIRVLHNKIKNSVEVIKEFADEKIVIRGNVGKLHQVFVNIINNAIQAIKNKGSIHIRTMAAGHQLIVEISDDGIGISEKNIQKITDPFFTTKPPGEGTGLGLSISNIIVKDHKGAMEFKSEVGKGTKVILTLPLK</sequence>
<dbReference type="InterPro" id="IPR036890">
    <property type="entry name" value="HATPase_C_sf"/>
</dbReference>
<keyword evidence="4" id="KW-0808">Transferase</keyword>
<dbReference type="EC" id="2.7.13.3" evidence="2"/>
<dbReference type="AlphaFoldDB" id="A0A399CTS2"/>
<dbReference type="SUPFAM" id="SSF55874">
    <property type="entry name" value="ATPase domain of HSP90 chaperone/DNA topoisomerase II/histidine kinase"/>
    <property type="match status" value="1"/>
</dbReference>
<dbReference type="SMART" id="SM00091">
    <property type="entry name" value="PAS"/>
    <property type="match status" value="2"/>
</dbReference>
<dbReference type="PRINTS" id="PR00344">
    <property type="entry name" value="BCTRLSENSOR"/>
</dbReference>
<name>A0A399CTS2_9BACT</name>
<feature type="domain" description="PAC" evidence="9">
    <location>
        <begin position="76"/>
        <end position="131"/>
    </location>
</feature>
<dbReference type="GO" id="GO:0000155">
    <property type="term" value="F:phosphorelay sensor kinase activity"/>
    <property type="evidence" value="ECO:0007669"/>
    <property type="project" value="InterPro"/>
</dbReference>
<dbReference type="PANTHER" id="PTHR43304:SF1">
    <property type="entry name" value="PAC DOMAIN-CONTAINING PROTEIN"/>
    <property type="match status" value="1"/>
</dbReference>
<dbReference type="Pfam" id="PF08447">
    <property type="entry name" value="PAS_3"/>
    <property type="match status" value="1"/>
</dbReference>
<feature type="domain" description="PAS" evidence="8">
    <location>
        <begin position="132"/>
        <end position="209"/>
    </location>
</feature>
<dbReference type="InterPro" id="IPR001610">
    <property type="entry name" value="PAC"/>
</dbReference>
<evidence type="ECO:0000256" key="5">
    <source>
        <dbReference type="ARBA" id="ARBA00022777"/>
    </source>
</evidence>
<dbReference type="InterPro" id="IPR052162">
    <property type="entry name" value="Sensor_kinase/Photoreceptor"/>
</dbReference>
<dbReference type="PROSITE" id="PS50112">
    <property type="entry name" value="PAS"/>
    <property type="match status" value="2"/>
</dbReference>
<dbReference type="SUPFAM" id="SSF47384">
    <property type="entry name" value="Homodimeric domain of signal transducing histidine kinase"/>
    <property type="match status" value="1"/>
</dbReference>